<name>A0A1I6I0H8_9RHOB</name>
<accession>A0A1I6I0H8</accession>
<dbReference type="STRING" id="390270.SAMN04488005_3161"/>
<evidence type="ECO:0000313" key="1">
    <source>
        <dbReference type="EMBL" id="SFR59960.1"/>
    </source>
</evidence>
<dbReference type="AlphaFoldDB" id="A0A1I6I0H8"/>
<dbReference type="Proteomes" id="UP000199478">
    <property type="component" value="Unassembled WGS sequence"/>
</dbReference>
<sequence length="122" mass="12940">MATYTLTKTRQIAGVWEGVLTGAGSDAPELRVTHQGAPVPGLSLQHDPAKSQWHVGVPIPAELISDGIQTFVISDASGHTLASFALLSGEALAEDIRAEVDLLRAELDLLKSAFRAHCNDRA</sequence>
<reference evidence="2" key="1">
    <citation type="submission" date="2016-10" db="EMBL/GenBank/DDBJ databases">
        <authorList>
            <person name="Varghese N."/>
            <person name="Submissions S."/>
        </authorList>
    </citation>
    <scope>NUCLEOTIDE SEQUENCE [LARGE SCALE GENOMIC DNA]</scope>
    <source>
        <strain evidence="2">DSM 26879</strain>
    </source>
</reference>
<dbReference type="OrthoDB" id="7772846at2"/>
<evidence type="ECO:0000313" key="2">
    <source>
        <dbReference type="Proteomes" id="UP000199478"/>
    </source>
</evidence>
<protein>
    <submittedName>
        <fullName evidence="1">Uncharacterized protein</fullName>
    </submittedName>
</protein>
<proteinExistence type="predicted"/>
<organism evidence="1 2">
    <name type="scientific">Yoonia tamlensis</name>
    <dbReference type="NCBI Taxonomy" id="390270"/>
    <lineage>
        <taxon>Bacteria</taxon>
        <taxon>Pseudomonadati</taxon>
        <taxon>Pseudomonadota</taxon>
        <taxon>Alphaproteobacteria</taxon>
        <taxon>Rhodobacterales</taxon>
        <taxon>Paracoccaceae</taxon>
        <taxon>Yoonia</taxon>
    </lineage>
</organism>
<gene>
    <name evidence="1" type="ORF">SAMN04488005_3161</name>
</gene>
<dbReference type="EMBL" id="FOYP01000003">
    <property type="protein sequence ID" value="SFR59960.1"/>
    <property type="molecule type" value="Genomic_DNA"/>
</dbReference>
<dbReference type="RefSeq" id="WP_090201733.1">
    <property type="nucleotide sequence ID" value="NZ_FOYP01000003.1"/>
</dbReference>
<keyword evidence="2" id="KW-1185">Reference proteome</keyword>